<keyword evidence="9" id="KW-1185">Reference proteome</keyword>
<dbReference type="PANTHER" id="PTHR42812:SF2">
    <property type="entry name" value="XYLOSIDASE_ARABINOSIDASE"/>
    <property type="match status" value="1"/>
</dbReference>
<dbReference type="InterPro" id="IPR051795">
    <property type="entry name" value="Glycosyl_Hydrlase_43"/>
</dbReference>
<feature type="active site" description="Proton acceptor" evidence="4">
    <location>
        <position position="71"/>
    </location>
</feature>
<dbReference type="Proteomes" id="UP000264589">
    <property type="component" value="Unassembled WGS sequence"/>
</dbReference>
<feature type="active site" description="Proton donor" evidence="4">
    <location>
        <position position="225"/>
    </location>
</feature>
<dbReference type="InterPro" id="IPR006311">
    <property type="entry name" value="TAT_signal"/>
</dbReference>
<keyword evidence="2 6" id="KW-0378">Hydrolase</keyword>
<dbReference type="InParanoid" id="A0A371RKJ5"/>
<evidence type="ECO:0000313" key="9">
    <source>
        <dbReference type="Proteomes" id="UP000264589"/>
    </source>
</evidence>
<gene>
    <name evidence="8" type="ORF">DX908_12335</name>
</gene>
<dbReference type="PROSITE" id="PS51257">
    <property type="entry name" value="PROKAR_LIPOPROTEIN"/>
    <property type="match status" value="1"/>
</dbReference>
<proteinExistence type="inferred from homology"/>
<dbReference type="OrthoDB" id="9801455at2"/>
<dbReference type="Gene3D" id="2.115.10.20">
    <property type="entry name" value="Glycosyl hydrolase domain, family 43"/>
    <property type="match status" value="1"/>
</dbReference>
<dbReference type="AlphaFoldDB" id="A0A371RKJ5"/>
<dbReference type="PROSITE" id="PS51318">
    <property type="entry name" value="TAT"/>
    <property type="match status" value="1"/>
</dbReference>
<evidence type="ECO:0000256" key="2">
    <source>
        <dbReference type="ARBA" id="ARBA00022801"/>
    </source>
</evidence>
<keyword evidence="3 6" id="KW-0326">Glycosidase</keyword>
<evidence type="ECO:0000256" key="5">
    <source>
        <dbReference type="PIRSR" id="PIRSR606710-2"/>
    </source>
</evidence>
<dbReference type="SUPFAM" id="SSF49899">
    <property type="entry name" value="Concanavalin A-like lectins/glucanases"/>
    <property type="match status" value="1"/>
</dbReference>
<dbReference type="InterPro" id="IPR023296">
    <property type="entry name" value="Glyco_hydro_beta-prop_sf"/>
</dbReference>
<dbReference type="CDD" id="cd09002">
    <property type="entry name" value="GH43_XYL-like"/>
    <property type="match status" value="1"/>
</dbReference>
<reference evidence="8 9" key="1">
    <citation type="submission" date="2018-08" db="EMBL/GenBank/DDBJ databases">
        <title>Parvularcula sp. SM1705, isolated from surface water of the South Sea China.</title>
        <authorList>
            <person name="Sun L."/>
        </authorList>
    </citation>
    <scope>NUCLEOTIDE SEQUENCE [LARGE SCALE GENOMIC DNA]</scope>
    <source>
        <strain evidence="8 9">SM1705</strain>
    </source>
</reference>
<comment type="similarity">
    <text evidence="1 6">Belongs to the glycosyl hydrolase 43 family.</text>
</comment>
<protein>
    <submittedName>
        <fullName evidence="8">Xylan 1,4-beta-xylosidase</fullName>
    </submittedName>
</protein>
<evidence type="ECO:0000256" key="4">
    <source>
        <dbReference type="PIRSR" id="PIRSR606710-1"/>
    </source>
</evidence>
<dbReference type="InterPro" id="IPR041542">
    <property type="entry name" value="GH43_C2"/>
</dbReference>
<name>A0A371RKJ5_9PROT</name>
<evidence type="ECO:0000313" key="8">
    <source>
        <dbReference type="EMBL" id="RFB05979.1"/>
    </source>
</evidence>
<evidence type="ECO:0000259" key="7">
    <source>
        <dbReference type="Pfam" id="PF17851"/>
    </source>
</evidence>
<dbReference type="SUPFAM" id="SSF75005">
    <property type="entry name" value="Arabinanase/levansucrase/invertase"/>
    <property type="match status" value="1"/>
</dbReference>
<evidence type="ECO:0000256" key="6">
    <source>
        <dbReference type="RuleBase" id="RU361187"/>
    </source>
</evidence>
<feature type="domain" description="Beta-xylosidase C-terminal Concanavalin A-like" evidence="7">
    <location>
        <begin position="359"/>
        <end position="506"/>
    </location>
</feature>
<dbReference type="EMBL" id="QUQO01000001">
    <property type="protein sequence ID" value="RFB05979.1"/>
    <property type="molecule type" value="Genomic_DNA"/>
</dbReference>
<dbReference type="GO" id="GO:0004553">
    <property type="term" value="F:hydrolase activity, hydrolyzing O-glycosyl compounds"/>
    <property type="evidence" value="ECO:0007669"/>
    <property type="project" value="InterPro"/>
</dbReference>
<dbReference type="Pfam" id="PF04616">
    <property type="entry name" value="Glyco_hydro_43"/>
    <property type="match status" value="1"/>
</dbReference>
<sequence length="542" mass="60786">MRTRRDSLKLLGATPLVLGGCASSLPEVLANKARAPINEGPDWGQTFEGQRQADRGDGTFLNPILAGDHPDPSIIRVGETYYLTFSSFDAYPGLLIWQSKDLVNWSPLGPALKDYIGSVWAPDLIHHDGRFYIYIPARTADYKSIYVITADDINGPWSEPVDLHLPDHIDPGHIVGEDGNRYLFLSNGDLVQLADDGLSTVGEVKHVYDPWRYPEDWDVECFCPEGPKMLRRGEWFYMLTAVGGTAGPPTGHMVIAARSKSVFGPWAHAPNNPQVRTASRAEAWWSRGHATLIEGPQADDWWLIYHGYEREFWTLGRQCLLEPVKWRDDGWFEALGADLSKPLPMPKGGEAIQHGLPLSDDFSAPDLKPQWAFYNPGAAEYDRLQIGSGELSLAAKGAEPRDSSPLCFVTGDRHYSVEVEIERDPSARGGLLLFYNDGLYCGLGFDEAGLVMHRYGQERRRQDIAPGTTRLFLKVTNREHIVTFHFSLDGETWTKFDVQMEVSGYHHNVGYDFLSLRPAIYAAKEGAVRFRNLVYRGQYDLV</sequence>
<dbReference type="InterPro" id="IPR006710">
    <property type="entry name" value="Glyco_hydro_43"/>
</dbReference>
<dbReference type="Pfam" id="PF17851">
    <property type="entry name" value="GH43_C2"/>
    <property type="match status" value="1"/>
</dbReference>
<organism evidence="8 9">
    <name type="scientific">Parvularcula marina</name>
    <dbReference type="NCBI Taxonomy" id="2292771"/>
    <lineage>
        <taxon>Bacteria</taxon>
        <taxon>Pseudomonadati</taxon>
        <taxon>Pseudomonadota</taxon>
        <taxon>Alphaproteobacteria</taxon>
        <taxon>Parvularculales</taxon>
        <taxon>Parvularculaceae</taxon>
        <taxon>Parvularcula</taxon>
    </lineage>
</organism>
<dbReference type="Gene3D" id="2.60.120.200">
    <property type="match status" value="1"/>
</dbReference>
<dbReference type="InterPro" id="IPR013320">
    <property type="entry name" value="ConA-like_dom_sf"/>
</dbReference>
<evidence type="ECO:0000256" key="3">
    <source>
        <dbReference type="ARBA" id="ARBA00023295"/>
    </source>
</evidence>
<feature type="site" description="Important for catalytic activity, responsible for pKa modulation of the active site Glu and correct orientation of both the proton donor and substrate" evidence="5">
    <location>
        <position position="170"/>
    </location>
</feature>
<comment type="caution">
    <text evidence="8">The sequence shown here is derived from an EMBL/GenBank/DDBJ whole genome shotgun (WGS) entry which is preliminary data.</text>
</comment>
<evidence type="ECO:0000256" key="1">
    <source>
        <dbReference type="ARBA" id="ARBA00009865"/>
    </source>
</evidence>
<dbReference type="GO" id="GO:0005975">
    <property type="term" value="P:carbohydrate metabolic process"/>
    <property type="evidence" value="ECO:0007669"/>
    <property type="project" value="InterPro"/>
</dbReference>
<accession>A0A371RKJ5</accession>
<dbReference type="RefSeq" id="WP_116392612.1">
    <property type="nucleotide sequence ID" value="NZ_QUQO01000001.1"/>
</dbReference>
<dbReference type="PANTHER" id="PTHR42812">
    <property type="entry name" value="BETA-XYLOSIDASE"/>
    <property type="match status" value="1"/>
</dbReference>